<evidence type="ECO:0000259" key="2">
    <source>
        <dbReference type="Pfam" id="PF12937"/>
    </source>
</evidence>
<organism evidence="3">
    <name type="scientific">Pararge aegeria</name>
    <name type="common">speckled wood butterfly</name>
    <dbReference type="NCBI Taxonomy" id="116150"/>
    <lineage>
        <taxon>Eukaryota</taxon>
        <taxon>Metazoa</taxon>
        <taxon>Ecdysozoa</taxon>
        <taxon>Arthropoda</taxon>
        <taxon>Hexapoda</taxon>
        <taxon>Insecta</taxon>
        <taxon>Pterygota</taxon>
        <taxon>Neoptera</taxon>
        <taxon>Endopterygota</taxon>
        <taxon>Lepidoptera</taxon>
        <taxon>Glossata</taxon>
        <taxon>Ditrysia</taxon>
        <taxon>Papilionoidea</taxon>
        <taxon>Nymphalidae</taxon>
        <taxon>Satyrinae</taxon>
        <taxon>Satyrini</taxon>
        <taxon>Parargina</taxon>
        <taxon>Pararge</taxon>
    </lineage>
</organism>
<accession>S4P3M0</accession>
<reference evidence="3" key="2">
    <citation type="submission" date="2013-05" db="EMBL/GenBank/DDBJ databases">
        <authorList>
            <person name="Carter J.-M."/>
            <person name="Baker S.C."/>
            <person name="Pink R."/>
            <person name="Carter D.R.F."/>
            <person name="Collins A."/>
            <person name="Tomlin J."/>
            <person name="Gibbs M."/>
            <person name="Breuker C.J."/>
        </authorList>
    </citation>
    <scope>NUCLEOTIDE SEQUENCE</scope>
    <source>
        <tissue evidence="3">Ovary</tissue>
    </source>
</reference>
<dbReference type="InterPro" id="IPR036047">
    <property type="entry name" value="F-box-like_dom_sf"/>
</dbReference>
<name>S4P3M0_9NEOP</name>
<dbReference type="Pfam" id="PF12937">
    <property type="entry name" value="F-box-like"/>
    <property type="match status" value="1"/>
</dbReference>
<dbReference type="InterPro" id="IPR001810">
    <property type="entry name" value="F-box_dom"/>
</dbReference>
<feature type="non-terminal residue" evidence="3">
    <location>
        <position position="125"/>
    </location>
</feature>
<feature type="region of interest" description="Disordered" evidence="1">
    <location>
        <begin position="102"/>
        <end position="125"/>
    </location>
</feature>
<dbReference type="SUPFAM" id="SSF81383">
    <property type="entry name" value="F-box domain"/>
    <property type="match status" value="1"/>
</dbReference>
<evidence type="ECO:0000313" key="3">
    <source>
        <dbReference type="EMBL" id="JAA86176.1"/>
    </source>
</evidence>
<dbReference type="EMBL" id="GAIX01006384">
    <property type="protein sequence ID" value="JAA86176.1"/>
    <property type="molecule type" value="Transcribed_RNA"/>
</dbReference>
<dbReference type="AlphaFoldDB" id="S4P3M0"/>
<protein>
    <recommendedName>
        <fullName evidence="2">F-box domain-containing protein</fullName>
    </recommendedName>
</protein>
<feature type="domain" description="F-box" evidence="2">
    <location>
        <begin position="21"/>
        <end position="58"/>
    </location>
</feature>
<reference evidence="3" key="1">
    <citation type="journal article" date="2013" name="BMC Genomics">
        <title>Unscrambling butterfly oogenesis.</title>
        <authorList>
            <person name="Carter J.M."/>
            <person name="Baker S.C."/>
            <person name="Pink R."/>
            <person name="Carter D.R."/>
            <person name="Collins A."/>
            <person name="Tomlin J."/>
            <person name="Gibbs M."/>
            <person name="Breuker C.J."/>
        </authorList>
    </citation>
    <scope>NUCLEOTIDE SEQUENCE</scope>
    <source>
        <tissue evidence="3">Ovary</tissue>
    </source>
</reference>
<proteinExistence type="predicted"/>
<evidence type="ECO:0000256" key="1">
    <source>
        <dbReference type="SAM" id="MobiDB-lite"/>
    </source>
</evidence>
<sequence>MYSGIFVFGSEIFEKPSRDKISLLPLELSWKIFLYLDDASLRSACRASKIWKRIIVSHKKLRGSLNLFELALKMGSKRLARFYKTNQKLMRKMSRKNYLAVGENKVESTRNSNKKAKRAGEDVTI</sequence>
<dbReference type="Gene3D" id="1.20.1280.50">
    <property type="match status" value="1"/>
</dbReference>